<dbReference type="Pfam" id="PF00646">
    <property type="entry name" value="F-box"/>
    <property type="match status" value="1"/>
</dbReference>
<sequence>MAQVCTQAPLPARTQPLSYEYRPELSHPACTTTPTAISNNSIKPQGRYLIRLPADIVYSICDYLSNADLLTLQLVSSTLRQLLPTHRLDAIHSQKTYFLCQDGIKKLERIARIPSLAKKVTHVTFDLESPYVSLLKRYWCIGTAMRYPQETRFKMQRWYHNHMRRRRVPSRAGRSKDKFRSNTISRILTRLFPLHDIPSRRFKPEKETNYEDAFNEIFTLFEVHLTCLYLQWQSKADILERITSAFRSLPNLHTLEFIRTDITKEDPSVMLSIWRQYNPELAWLLNSNPEIEDGDLPWTDWFSREALHSNLWEAYPSILFCAAQAKRRIREVKVGSLSMEYPRAGAMVSFFEPYHARISDATGGQATREELTEWIGRQVEGYEYTFEGLKRLELCLDEKERESYHTLYWESGVSPLFESTVRNVEELVVWRLESEVRRERSMAFIVPGGMKMEKLRRLEIRRAGVTVAGLVEFMRTNASLREVVCGEDTFTEDIMRKEEVIEVLETMRRDMKLESFEADFLVGYHERRLVDEKKYYLSVKVIGDWNDLAFCEFEIGMKYRYKTADGKSILRSIWVKKHSWEEFTNYIFDADVEEHFSAT</sequence>
<dbReference type="Proteomes" id="UP001365542">
    <property type="component" value="Unassembled WGS sequence"/>
</dbReference>
<dbReference type="SUPFAM" id="SSF81383">
    <property type="entry name" value="F-box domain"/>
    <property type="match status" value="1"/>
</dbReference>
<comment type="caution">
    <text evidence="2">The sequence shown here is derived from an EMBL/GenBank/DDBJ whole genome shotgun (WGS) entry which is preliminary data.</text>
</comment>
<dbReference type="AlphaFoldDB" id="A0AAV9XRG1"/>
<dbReference type="InterPro" id="IPR036047">
    <property type="entry name" value="F-box-like_dom_sf"/>
</dbReference>
<evidence type="ECO:0000259" key="1">
    <source>
        <dbReference type="PROSITE" id="PS50181"/>
    </source>
</evidence>
<name>A0AAV9XRG1_9PEZI</name>
<gene>
    <name evidence="2" type="ORF">TWF694_006317</name>
</gene>
<organism evidence="2 3">
    <name type="scientific">Orbilia ellipsospora</name>
    <dbReference type="NCBI Taxonomy" id="2528407"/>
    <lineage>
        <taxon>Eukaryota</taxon>
        <taxon>Fungi</taxon>
        <taxon>Dikarya</taxon>
        <taxon>Ascomycota</taxon>
        <taxon>Pezizomycotina</taxon>
        <taxon>Orbiliomycetes</taxon>
        <taxon>Orbiliales</taxon>
        <taxon>Orbiliaceae</taxon>
        <taxon>Orbilia</taxon>
    </lineage>
</organism>
<keyword evidence="3" id="KW-1185">Reference proteome</keyword>
<dbReference type="CDD" id="cd09917">
    <property type="entry name" value="F-box_SF"/>
    <property type="match status" value="1"/>
</dbReference>
<dbReference type="EMBL" id="JAVHJO010000002">
    <property type="protein sequence ID" value="KAK6542358.1"/>
    <property type="molecule type" value="Genomic_DNA"/>
</dbReference>
<evidence type="ECO:0000313" key="2">
    <source>
        <dbReference type="EMBL" id="KAK6542358.1"/>
    </source>
</evidence>
<evidence type="ECO:0000313" key="3">
    <source>
        <dbReference type="Proteomes" id="UP001365542"/>
    </source>
</evidence>
<proteinExistence type="predicted"/>
<reference evidence="2 3" key="1">
    <citation type="submission" date="2019-10" db="EMBL/GenBank/DDBJ databases">
        <authorList>
            <person name="Palmer J.M."/>
        </authorList>
    </citation>
    <scope>NUCLEOTIDE SEQUENCE [LARGE SCALE GENOMIC DNA]</scope>
    <source>
        <strain evidence="2 3">TWF694</strain>
    </source>
</reference>
<dbReference type="PROSITE" id="PS50181">
    <property type="entry name" value="FBOX"/>
    <property type="match status" value="1"/>
</dbReference>
<dbReference type="SMART" id="SM00256">
    <property type="entry name" value="FBOX"/>
    <property type="match status" value="1"/>
</dbReference>
<protein>
    <recommendedName>
        <fullName evidence="1">F-box domain-containing protein</fullName>
    </recommendedName>
</protein>
<dbReference type="InterPro" id="IPR001810">
    <property type="entry name" value="F-box_dom"/>
</dbReference>
<feature type="domain" description="F-box" evidence="1">
    <location>
        <begin position="46"/>
        <end position="95"/>
    </location>
</feature>
<accession>A0AAV9XRG1</accession>